<proteinExistence type="predicted"/>
<comment type="caution">
    <text evidence="1">The sequence shown here is derived from an EMBL/GenBank/DDBJ whole genome shotgun (WGS) entry which is preliminary data.</text>
</comment>
<name>A0A392R8A5_9FABA</name>
<dbReference type="AlphaFoldDB" id="A0A392R8A5"/>
<dbReference type="Proteomes" id="UP000265520">
    <property type="component" value="Unassembled WGS sequence"/>
</dbReference>
<keyword evidence="2" id="KW-1185">Reference proteome</keyword>
<evidence type="ECO:0000313" key="1">
    <source>
        <dbReference type="EMBL" id="MCI32823.1"/>
    </source>
</evidence>
<evidence type="ECO:0000313" key="2">
    <source>
        <dbReference type="Proteomes" id="UP000265520"/>
    </source>
</evidence>
<protein>
    <submittedName>
        <fullName evidence="1">Uncharacterized protein</fullName>
    </submittedName>
</protein>
<sequence>AGKRQSIYKQKREDERKKNQSVVATLMHCLFPHSLCLFTSPPPPPPPPPLSPLSLIC</sequence>
<dbReference type="EMBL" id="LXQA010199035">
    <property type="protein sequence ID" value="MCI32823.1"/>
    <property type="molecule type" value="Genomic_DNA"/>
</dbReference>
<accession>A0A392R8A5</accession>
<organism evidence="1 2">
    <name type="scientific">Trifolium medium</name>
    <dbReference type="NCBI Taxonomy" id="97028"/>
    <lineage>
        <taxon>Eukaryota</taxon>
        <taxon>Viridiplantae</taxon>
        <taxon>Streptophyta</taxon>
        <taxon>Embryophyta</taxon>
        <taxon>Tracheophyta</taxon>
        <taxon>Spermatophyta</taxon>
        <taxon>Magnoliopsida</taxon>
        <taxon>eudicotyledons</taxon>
        <taxon>Gunneridae</taxon>
        <taxon>Pentapetalae</taxon>
        <taxon>rosids</taxon>
        <taxon>fabids</taxon>
        <taxon>Fabales</taxon>
        <taxon>Fabaceae</taxon>
        <taxon>Papilionoideae</taxon>
        <taxon>50 kb inversion clade</taxon>
        <taxon>NPAAA clade</taxon>
        <taxon>Hologalegina</taxon>
        <taxon>IRL clade</taxon>
        <taxon>Trifolieae</taxon>
        <taxon>Trifolium</taxon>
    </lineage>
</organism>
<feature type="non-terminal residue" evidence="1">
    <location>
        <position position="1"/>
    </location>
</feature>
<reference evidence="1 2" key="1">
    <citation type="journal article" date="2018" name="Front. Plant Sci.">
        <title>Red Clover (Trifolium pratense) and Zigzag Clover (T. medium) - A Picture of Genomic Similarities and Differences.</title>
        <authorList>
            <person name="Dluhosova J."/>
            <person name="Istvanek J."/>
            <person name="Nedelnik J."/>
            <person name="Repkova J."/>
        </authorList>
    </citation>
    <scope>NUCLEOTIDE SEQUENCE [LARGE SCALE GENOMIC DNA]</scope>
    <source>
        <strain evidence="2">cv. 10/8</strain>
        <tissue evidence="1">Leaf</tissue>
    </source>
</reference>